<evidence type="ECO:0000313" key="9">
    <source>
        <dbReference type="EMBL" id="KDQ21415.1"/>
    </source>
</evidence>
<evidence type="ECO:0000256" key="1">
    <source>
        <dbReference type="ARBA" id="ARBA00022723"/>
    </source>
</evidence>
<feature type="domain" description="Zn(2)-C6 fungal-type" evidence="8">
    <location>
        <begin position="93"/>
        <end position="123"/>
    </location>
</feature>
<keyword evidence="10" id="KW-1185">Reference proteome</keyword>
<evidence type="ECO:0000256" key="6">
    <source>
        <dbReference type="ARBA" id="ARBA00023242"/>
    </source>
</evidence>
<dbReference type="GO" id="GO:0003677">
    <property type="term" value="F:DNA binding"/>
    <property type="evidence" value="ECO:0007669"/>
    <property type="project" value="UniProtKB-KW"/>
</dbReference>
<feature type="compositionally biased region" description="Basic and acidic residues" evidence="7">
    <location>
        <begin position="228"/>
        <end position="239"/>
    </location>
</feature>
<protein>
    <recommendedName>
        <fullName evidence="8">Zn(2)-C6 fungal-type domain-containing protein</fullName>
    </recommendedName>
</protein>
<dbReference type="PANTHER" id="PTHR36206">
    <property type="entry name" value="ASPERCRYPTIN BIOSYNTHESIS CLUSTER-SPECIFIC TRANSCRIPTION REGULATOR ATNN-RELATED"/>
    <property type="match status" value="1"/>
</dbReference>
<dbReference type="PROSITE" id="PS50048">
    <property type="entry name" value="ZN2_CY6_FUNGAL_2"/>
    <property type="match status" value="1"/>
</dbReference>
<dbReference type="PANTHER" id="PTHR36206:SF12">
    <property type="entry name" value="ASPERCRYPTIN BIOSYNTHESIS CLUSTER-SPECIFIC TRANSCRIPTION REGULATOR ATNN-RELATED"/>
    <property type="match status" value="1"/>
</dbReference>
<organism evidence="9 10">
    <name type="scientific">Botryobasidium botryosum (strain FD-172 SS1)</name>
    <dbReference type="NCBI Taxonomy" id="930990"/>
    <lineage>
        <taxon>Eukaryota</taxon>
        <taxon>Fungi</taxon>
        <taxon>Dikarya</taxon>
        <taxon>Basidiomycota</taxon>
        <taxon>Agaricomycotina</taxon>
        <taxon>Agaricomycetes</taxon>
        <taxon>Cantharellales</taxon>
        <taxon>Botryobasidiaceae</taxon>
        <taxon>Botryobasidium</taxon>
    </lineage>
</organism>
<keyword evidence="2" id="KW-0862">Zinc</keyword>
<feature type="region of interest" description="Disordered" evidence="7">
    <location>
        <begin position="127"/>
        <end position="241"/>
    </location>
</feature>
<feature type="compositionally biased region" description="Polar residues" evidence="7">
    <location>
        <begin position="138"/>
        <end position="149"/>
    </location>
</feature>
<feature type="region of interest" description="Disordered" evidence="7">
    <location>
        <begin position="1"/>
        <end position="41"/>
    </location>
</feature>
<name>A0A067N390_BOTB1</name>
<keyword evidence="3" id="KW-0805">Transcription regulation</keyword>
<gene>
    <name evidence="9" type="ORF">BOTBODRAFT_202080</name>
</gene>
<dbReference type="CDD" id="cd00067">
    <property type="entry name" value="GAL4"/>
    <property type="match status" value="1"/>
</dbReference>
<dbReference type="HOGENOM" id="CLU_973149_0_0_1"/>
<dbReference type="Gene3D" id="4.10.240.10">
    <property type="entry name" value="Zn(2)-C6 fungal-type DNA-binding domain"/>
    <property type="match status" value="1"/>
</dbReference>
<evidence type="ECO:0000256" key="3">
    <source>
        <dbReference type="ARBA" id="ARBA00023015"/>
    </source>
</evidence>
<dbReference type="Pfam" id="PF00172">
    <property type="entry name" value="Zn_clus"/>
    <property type="match status" value="1"/>
</dbReference>
<sequence length="286" mass="31462">MTIVDMQGANYHHLSDYPPQRDHPAHSYLASAGPSSSHPQQQMNIHSLYHPVLSAHHTHQPFPHSSQPLPYPTSDSIIPPGRKRPKYTRSKTGCLTCRRKKIKCDEAKPTCTRCAHAQRECDWPQDVPRKKSHRRRFTTSGNDDTLSTGTTASLSPATSHASAATKASPGGHSHHSHNGSPLPPYASKPSSHPSSPSLIPRHEIPYLPYPLVKRSHSPGNSEGVLSDGHSDSGARDSSPERAVALRRCPRYSTCPTPHSTTTSRSTMQTAMRSLFGHHCQLTRSRQ</sequence>
<dbReference type="PROSITE" id="PS00463">
    <property type="entry name" value="ZN2_CY6_FUNGAL_1"/>
    <property type="match status" value="1"/>
</dbReference>
<feature type="compositionally biased region" description="Low complexity" evidence="7">
    <location>
        <begin position="150"/>
        <end position="171"/>
    </location>
</feature>
<dbReference type="EMBL" id="KL198016">
    <property type="protein sequence ID" value="KDQ21415.1"/>
    <property type="molecule type" value="Genomic_DNA"/>
</dbReference>
<dbReference type="InterPro" id="IPR052360">
    <property type="entry name" value="Transcr_Regulatory_Proteins"/>
</dbReference>
<dbReference type="GO" id="GO:0008270">
    <property type="term" value="F:zinc ion binding"/>
    <property type="evidence" value="ECO:0007669"/>
    <property type="project" value="InterPro"/>
</dbReference>
<accession>A0A067N390</accession>
<keyword evidence="6" id="KW-0539">Nucleus</keyword>
<dbReference type="InParanoid" id="A0A067N390"/>
<evidence type="ECO:0000256" key="5">
    <source>
        <dbReference type="ARBA" id="ARBA00023163"/>
    </source>
</evidence>
<proteinExistence type="predicted"/>
<feature type="compositionally biased region" description="Low complexity" evidence="7">
    <location>
        <begin position="187"/>
        <end position="199"/>
    </location>
</feature>
<evidence type="ECO:0000256" key="2">
    <source>
        <dbReference type="ARBA" id="ARBA00022833"/>
    </source>
</evidence>
<feature type="compositionally biased region" description="Basic and acidic residues" evidence="7">
    <location>
        <begin position="13"/>
        <end position="25"/>
    </location>
</feature>
<evidence type="ECO:0000256" key="7">
    <source>
        <dbReference type="SAM" id="MobiDB-lite"/>
    </source>
</evidence>
<dbReference type="Proteomes" id="UP000027195">
    <property type="component" value="Unassembled WGS sequence"/>
</dbReference>
<keyword evidence="4" id="KW-0238">DNA-binding</keyword>
<dbReference type="AlphaFoldDB" id="A0A067N390"/>
<evidence type="ECO:0000259" key="8">
    <source>
        <dbReference type="PROSITE" id="PS50048"/>
    </source>
</evidence>
<dbReference type="InterPro" id="IPR036864">
    <property type="entry name" value="Zn2-C6_fun-type_DNA-bd_sf"/>
</dbReference>
<dbReference type="SMART" id="SM00066">
    <property type="entry name" value="GAL4"/>
    <property type="match status" value="1"/>
</dbReference>
<dbReference type="InterPro" id="IPR001138">
    <property type="entry name" value="Zn2Cys6_DnaBD"/>
</dbReference>
<evidence type="ECO:0000256" key="4">
    <source>
        <dbReference type="ARBA" id="ARBA00023125"/>
    </source>
</evidence>
<dbReference type="OrthoDB" id="5419315at2759"/>
<dbReference type="GO" id="GO:0000981">
    <property type="term" value="F:DNA-binding transcription factor activity, RNA polymerase II-specific"/>
    <property type="evidence" value="ECO:0007669"/>
    <property type="project" value="InterPro"/>
</dbReference>
<reference evidence="10" key="1">
    <citation type="journal article" date="2014" name="Proc. Natl. Acad. Sci. U.S.A.">
        <title>Extensive sampling of basidiomycete genomes demonstrates inadequacy of the white-rot/brown-rot paradigm for wood decay fungi.</title>
        <authorList>
            <person name="Riley R."/>
            <person name="Salamov A.A."/>
            <person name="Brown D.W."/>
            <person name="Nagy L.G."/>
            <person name="Floudas D."/>
            <person name="Held B.W."/>
            <person name="Levasseur A."/>
            <person name="Lombard V."/>
            <person name="Morin E."/>
            <person name="Otillar R."/>
            <person name="Lindquist E.A."/>
            <person name="Sun H."/>
            <person name="LaButti K.M."/>
            <person name="Schmutz J."/>
            <person name="Jabbour D."/>
            <person name="Luo H."/>
            <person name="Baker S.E."/>
            <person name="Pisabarro A.G."/>
            <person name="Walton J.D."/>
            <person name="Blanchette R.A."/>
            <person name="Henrissat B."/>
            <person name="Martin F."/>
            <person name="Cullen D."/>
            <person name="Hibbett D.S."/>
            <person name="Grigoriev I.V."/>
        </authorList>
    </citation>
    <scope>NUCLEOTIDE SEQUENCE [LARGE SCALE GENOMIC DNA]</scope>
    <source>
        <strain evidence="10">FD-172 SS1</strain>
    </source>
</reference>
<dbReference type="SUPFAM" id="SSF57701">
    <property type="entry name" value="Zn2/Cys6 DNA-binding domain"/>
    <property type="match status" value="1"/>
</dbReference>
<dbReference type="STRING" id="930990.A0A067N390"/>
<keyword evidence="1" id="KW-0479">Metal-binding</keyword>
<keyword evidence="5" id="KW-0804">Transcription</keyword>
<evidence type="ECO:0000313" key="10">
    <source>
        <dbReference type="Proteomes" id="UP000027195"/>
    </source>
</evidence>